<keyword evidence="1" id="KW-0812">Transmembrane</keyword>
<gene>
    <name evidence="2" type="ORF">LDC_2298</name>
</gene>
<proteinExistence type="predicted"/>
<keyword evidence="1" id="KW-1133">Transmembrane helix</keyword>
<reference evidence="2" key="2">
    <citation type="journal article" date="2011" name="Microb. Ecol.">
        <title>Taxonomic and Functional Metagenomic Profiling of the Microbial Community in the Anoxic Sediment of a Sub-saline Shallow Lake (Laguna de Carrizo, Central Spain).</title>
        <authorList>
            <person name="Ferrer M."/>
            <person name="Guazzaroni M.E."/>
            <person name="Richter M."/>
            <person name="Garcia-Salamanca A."/>
            <person name="Yarza P."/>
            <person name="Suarez-Suarez A."/>
            <person name="Solano J."/>
            <person name="Alcaide M."/>
            <person name="van Dillewijn P."/>
            <person name="Molina-Henares M.A."/>
            <person name="Lopez-Cortes N."/>
            <person name="Al-Ramahi Y."/>
            <person name="Guerrero C."/>
            <person name="Acosta A."/>
            <person name="de Eugenio L.I."/>
            <person name="Martinez V."/>
            <person name="Marques S."/>
            <person name="Rojo F."/>
            <person name="Santero E."/>
            <person name="Genilloud O."/>
            <person name="Perez-Perez J."/>
            <person name="Rossello-Mora R."/>
            <person name="Ramos J.L."/>
        </authorList>
    </citation>
    <scope>NUCLEOTIDE SEQUENCE</scope>
</reference>
<reference evidence="2" key="1">
    <citation type="submission" date="2010-07" db="EMBL/GenBank/DDBJ databases">
        <authorList>
            <consortium name="CONSOLIDER consortium CSD2007-00005"/>
            <person name="Guazzaroni M.-E."/>
            <person name="Richter M."/>
            <person name="Garcia-Salamanca A."/>
            <person name="Yarza P."/>
            <person name="Ferrer M."/>
        </authorList>
    </citation>
    <scope>NUCLEOTIDE SEQUENCE</scope>
</reference>
<dbReference type="AlphaFoldDB" id="D9PL75"/>
<evidence type="ECO:0000256" key="1">
    <source>
        <dbReference type="SAM" id="Phobius"/>
    </source>
</evidence>
<evidence type="ECO:0008006" key="3">
    <source>
        <dbReference type="Google" id="ProtNLM"/>
    </source>
</evidence>
<comment type="caution">
    <text evidence="2">The sequence shown here is derived from an EMBL/GenBank/DDBJ whole genome shotgun (WGS) entry which is preliminary data.</text>
</comment>
<protein>
    <recommendedName>
        <fullName evidence="3">Signal peptide prediction</fullName>
    </recommendedName>
</protein>
<sequence length="136" mass="15289">MRRPSGWNYLCVAPCTAVGVLPALLLCAVGASARRVTGVVEVAFDNERLQGARLLAKLPFRAITLGHIVLARTHACHHAVRAHERVHVAQYERWGMLFFLLYLVSSAWQLFRGGRPYIDNHFERQARSLAGDDERP</sequence>
<evidence type="ECO:0000313" key="2">
    <source>
        <dbReference type="EMBL" id="EFK95691.1"/>
    </source>
</evidence>
<dbReference type="EMBL" id="ADZX01000695">
    <property type="protein sequence ID" value="EFK95691.1"/>
    <property type="molecule type" value="Genomic_DNA"/>
</dbReference>
<name>D9PL75_9ZZZZ</name>
<accession>D9PL75</accession>
<keyword evidence="1" id="KW-0472">Membrane</keyword>
<feature type="transmembrane region" description="Helical" evidence="1">
    <location>
        <begin position="94"/>
        <end position="111"/>
    </location>
</feature>
<organism evidence="2">
    <name type="scientific">sediment metagenome</name>
    <dbReference type="NCBI Taxonomy" id="749907"/>
    <lineage>
        <taxon>unclassified sequences</taxon>
        <taxon>metagenomes</taxon>
        <taxon>ecological metagenomes</taxon>
    </lineage>
</organism>